<dbReference type="RefSeq" id="WP_183570764.1">
    <property type="nucleotide sequence ID" value="NZ_JACHOP010000013.1"/>
</dbReference>
<comment type="similarity">
    <text evidence="2">Belongs to the UPF0702 family.</text>
</comment>
<comment type="caution">
    <text evidence="10">The sequence shown here is derived from an EMBL/GenBank/DDBJ whole genome shotgun (WGS) entry which is preliminary data.</text>
</comment>
<keyword evidence="5 7" id="KW-1133">Transmembrane helix</keyword>
<keyword evidence="6 7" id="KW-0472">Membrane</keyword>
<name>A0A840ZJW3_9HYPH</name>
<dbReference type="EMBL" id="JACHOP010000013">
    <property type="protein sequence ID" value="MBB5758382.1"/>
    <property type="molecule type" value="Genomic_DNA"/>
</dbReference>
<evidence type="ECO:0000256" key="1">
    <source>
        <dbReference type="ARBA" id="ARBA00004651"/>
    </source>
</evidence>
<protein>
    <submittedName>
        <fullName evidence="10">Uncharacterized membrane protein YcaP (DUF421 family)</fullName>
    </submittedName>
</protein>
<evidence type="ECO:0000259" key="8">
    <source>
        <dbReference type="Pfam" id="PF04239"/>
    </source>
</evidence>
<keyword evidence="4 7" id="KW-0812">Transmembrane</keyword>
<evidence type="ECO:0000313" key="10">
    <source>
        <dbReference type="EMBL" id="MBB5758382.1"/>
    </source>
</evidence>
<feature type="domain" description="YetF-like N-terminal transmembrane" evidence="9">
    <location>
        <begin position="19"/>
        <end position="83"/>
    </location>
</feature>
<feature type="transmembrane region" description="Helical" evidence="7">
    <location>
        <begin position="6"/>
        <end position="27"/>
    </location>
</feature>
<dbReference type="AlphaFoldDB" id="A0A840ZJW3"/>
<dbReference type="Pfam" id="PF04239">
    <property type="entry name" value="DUF421"/>
    <property type="match status" value="1"/>
</dbReference>
<evidence type="ECO:0000256" key="6">
    <source>
        <dbReference type="ARBA" id="ARBA00023136"/>
    </source>
</evidence>
<feature type="transmembrane region" description="Helical" evidence="7">
    <location>
        <begin position="39"/>
        <end position="58"/>
    </location>
</feature>
<keyword evidence="11" id="KW-1185">Reference proteome</keyword>
<dbReference type="GO" id="GO:0005886">
    <property type="term" value="C:plasma membrane"/>
    <property type="evidence" value="ECO:0007669"/>
    <property type="project" value="UniProtKB-SubCell"/>
</dbReference>
<dbReference type="Pfam" id="PF20730">
    <property type="entry name" value="YetF_N"/>
    <property type="match status" value="1"/>
</dbReference>
<dbReference type="Proteomes" id="UP000583454">
    <property type="component" value="Unassembled WGS sequence"/>
</dbReference>
<proteinExistence type="inferred from homology"/>
<organism evidence="10 11">
    <name type="scientific">Methylorubrum rhodinum</name>
    <dbReference type="NCBI Taxonomy" id="29428"/>
    <lineage>
        <taxon>Bacteria</taxon>
        <taxon>Pseudomonadati</taxon>
        <taxon>Pseudomonadota</taxon>
        <taxon>Alphaproteobacteria</taxon>
        <taxon>Hyphomicrobiales</taxon>
        <taxon>Methylobacteriaceae</taxon>
        <taxon>Methylorubrum</taxon>
    </lineage>
</organism>
<keyword evidence="3" id="KW-1003">Cell membrane</keyword>
<dbReference type="InterPro" id="IPR007353">
    <property type="entry name" value="DUF421"/>
</dbReference>
<sequence length="178" mass="18985">MFFDTWSGLLRVVVVGPLAYLALILFLRISGKRTLTKLNAFDLVVTVALGSTLSSIVLTKSVALLEGVLALATLIGLQYLITWSSVRSSRIKALVKAEPTLLAHKGGLVEGAMRRQRMTRDDVLSALRSEGLDDLSQAAAVVLETDGSISVLKTLSERGDGLTGVPRPEAVPAVTNRS</sequence>
<dbReference type="Gene3D" id="3.30.240.20">
    <property type="entry name" value="bsu07140 like domains"/>
    <property type="match status" value="1"/>
</dbReference>
<evidence type="ECO:0000256" key="4">
    <source>
        <dbReference type="ARBA" id="ARBA00022692"/>
    </source>
</evidence>
<accession>A0A840ZJW3</accession>
<feature type="domain" description="YetF C-terminal" evidence="8">
    <location>
        <begin position="87"/>
        <end position="154"/>
    </location>
</feature>
<evidence type="ECO:0000256" key="7">
    <source>
        <dbReference type="SAM" id="Phobius"/>
    </source>
</evidence>
<feature type="transmembrane region" description="Helical" evidence="7">
    <location>
        <begin position="64"/>
        <end position="86"/>
    </location>
</feature>
<comment type="subcellular location">
    <subcellularLocation>
        <location evidence="1">Cell membrane</location>
        <topology evidence="1">Multi-pass membrane protein</topology>
    </subcellularLocation>
</comment>
<reference evidence="10 11" key="1">
    <citation type="submission" date="2020-08" db="EMBL/GenBank/DDBJ databases">
        <title>Genomic Encyclopedia of Type Strains, Phase IV (KMG-IV): sequencing the most valuable type-strain genomes for metagenomic binning, comparative biology and taxonomic classification.</title>
        <authorList>
            <person name="Goeker M."/>
        </authorList>
    </citation>
    <scope>NUCLEOTIDE SEQUENCE [LARGE SCALE GENOMIC DNA]</scope>
    <source>
        <strain evidence="10 11">DSM 2163</strain>
    </source>
</reference>
<evidence type="ECO:0000256" key="3">
    <source>
        <dbReference type="ARBA" id="ARBA00022475"/>
    </source>
</evidence>
<evidence type="ECO:0000313" key="11">
    <source>
        <dbReference type="Proteomes" id="UP000583454"/>
    </source>
</evidence>
<dbReference type="InterPro" id="IPR048454">
    <property type="entry name" value="YetF_N"/>
</dbReference>
<dbReference type="InterPro" id="IPR023090">
    <property type="entry name" value="UPF0702_alpha/beta_dom_sf"/>
</dbReference>
<dbReference type="PANTHER" id="PTHR34582">
    <property type="entry name" value="UPF0702 TRANSMEMBRANE PROTEIN YCAP"/>
    <property type="match status" value="1"/>
</dbReference>
<gene>
    <name evidence="10" type="ORF">HNR00_003102</name>
</gene>
<dbReference type="PANTHER" id="PTHR34582:SF6">
    <property type="entry name" value="UPF0702 TRANSMEMBRANE PROTEIN YCAP"/>
    <property type="match status" value="1"/>
</dbReference>
<evidence type="ECO:0000256" key="5">
    <source>
        <dbReference type="ARBA" id="ARBA00022989"/>
    </source>
</evidence>
<evidence type="ECO:0000256" key="2">
    <source>
        <dbReference type="ARBA" id="ARBA00006448"/>
    </source>
</evidence>
<evidence type="ECO:0000259" key="9">
    <source>
        <dbReference type="Pfam" id="PF20730"/>
    </source>
</evidence>